<dbReference type="Proteomes" id="UP001444661">
    <property type="component" value="Unassembled WGS sequence"/>
</dbReference>
<dbReference type="PANTHER" id="PTHR45747">
    <property type="entry name" value="HISTONE-LYSINE N-METHYLTRANSFERASE E(Z)"/>
    <property type="match status" value="1"/>
</dbReference>
<dbReference type="PANTHER" id="PTHR45747:SF4">
    <property type="entry name" value="HISTONE-LYSINE N-METHYLTRANSFERASE E(Z)"/>
    <property type="match status" value="1"/>
</dbReference>
<dbReference type="EMBL" id="JAQQWK010000001">
    <property type="protein sequence ID" value="KAK8054846.1"/>
    <property type="molecule type" value="Genomic_DNA"/>
</dbReference>
<evidence type="ECO:0000256" key="2">
    <source>
        <dbReference type="ARBA" id="ARBA00023163"/>
    </source>
</evidence>
<organism evidence="4 5">
    <name type="scientific">Apiospora rasikravindrae</name>
    <dbReference type="NCBI Taxonomy" id="990691"/>
    <lineage>
        <taxon>Eukaryota</taxon>
        <taxon>Fungi</taxon>
        <taxon>Dikarya</taxon>
        <taxon>Ascomycota</taxon>
        <taxon>Pezizomycotina</taxon>
        <taxon>Sordariomycetes</taxon>
        <taxon>Xylariomycetidae</taxon>
        <taxon>Amphisphaeriales</taxon>
        <taxon>Apiosporaceae</taxon>
        <taxon>Apiospora</taxon>
    </lineage>
</organism>
<reference evidence="4 5" key="1">
    <citation type="submission" date="2023-01" db="EMBL/GenBank/DDBJ databases">
        <title>Analysis of 21 Apiospora genomes using comparative genomics revels a genus with tremendous synthesis potential of carbohydrate active enzymes and secondary metabolites.</title>
        <authorList>
            <person name="Sorensen T."/>
        </authorList>
    </citation>
    <scope>NUCLEOTIDE SEQUENCE [LARGE SCALE GENOMIC DNA]</scope>
    <source>
        <strain evidence="4 5">CBS 33761</strain>
    </source>
</reference>
<evidence type="ECO:0000313" key="4">
    <source>
        <dbReference type="EMBL" id="KAK8054846.1"/>
    </source>
</evidence>
<gene>
    <name evidence="4" type="ORF">PG993_000073</name>
</gene>
<protein>
    <recommendedName>
        <fullName evidence="3">SET domain-containing protein</fullName>
    </recommendedName>
</protein>
<evidence type="ECO:0000259" key="3">
    <source>
        <dbReference type="PROSITE" id="PS50280"/>
    </source>
</evidence>
<sequence length="266" mass="29895">MAPTAFIPTASISRRRFREADGTLIPNVWKTNEYRIAKPTWRRMLQEKPEREPYTGPWRAKLTLAMERPGPSDEDTLNAVMDWQTDNMRCQICGARCKDAGCGQACYQAWRSAGPMARLENECEIRPLFYRNKIGGHGLFLKADVPASIQRHELIGEYVGEVIPADADEDNATATSTYVFDVKGFFHVDAAGWGNETRFINHHCDPNLKAAVVIVGGRRIVSFRALRAIRAGDELTINYGVEYFEGEMCYCNVNGGVVAHPPRPRV</sequence>
<feature type="domain" description="SET" evidence="3">
    <location>
        <begin position="121"/>
        <end position="240"/>
    </location>
</feature>
<evidence type="ECO:0000256" key="1">
    <source>
        <dbReference type="ARBA" id="ARBA00023015"/>
    </source>
</evidence>
<dbReference type="Gene3D" id="2.170.270.10">
    <property type="entry name" value="SET domain"/>
    <property type="match status" value="1"/>
</dbReference>
<dbReference type="InterPro" id="IPR046341">
    <property type="entry name" value="SET_dom_sf"/>
</dbReference>
<keyword evidence="1" id="KW-0805">Transcription regulation</keyword>
<dbReference type="Pfam" id="PF00856">
    <property type="entry name" value="SET"/>
    <property type="match status" value="1"/>
</dbReference>
<accession>A0ABR1U9K7</accession>
<dbReference type="InterPro" id="IPR045318">
    <property type="entry name" value="EZH1/2-like"/>
</dbReference>
<keyword evidence="2" id="KW-0804">Transcription</keyword>
<name>A0ABR1U9K7_9PEZI</name>
<dbReference type="PROSITE" id="PS50280">
    <property type="entry name" value="SET"/>
    <property type="match status" value="1"/>
</dbReference>
<dbReference type="SUPFAM" id="SSF82199">
    <property type="entry name" value="SET domain"/>
    <property type="match status" value="1"/>
</dbReference>
<dbReference type="InterPro" id="IPR001214">
    <property type="entry name" value="SET_dom"/>
</dbReference>
<evidence type="ECO:0000313" key="5">
    <source>
        <dbReference type="Proteomes" id="UP001444661"/>
    </source>
</evidence>
<proteinExistence type="predicted"/>
<dbReference type="SMART" id="SM00317">
    <property type="entry name" value="SET"/>
    <property type="match status" value="1"/>
</dbReference>
<keyword evidence="5" id="KW-1185">Reference proteome</keyword>
<comment type="caution">
    <text evidence="4">The sequence shown here is derived from an EMBL/GenBank/DDBJ whole genome shotgun (WGS) entry which is preliminary data.</text>
</comment>